<dbReference type="PROSITE" id="PS50168">
    <property type="entry name" value="DED"/>
    <property type="match status" value="1"/>
</dbReference>
<reference evidence="10" key="2">
    <citation type="submission" date="2025-08" db="UniProtKB">
        <authorList>
            <consortium name="RefSeq"/>
        </authorList>
    </citation>
    <scope>IDENTIFICATION</scope>
</reference>
<dbReference type="Gene3D" id="1.10.533.10">
    <property type="entry name" value="Death Domain, Fas"/>
    <property type="match status" value="1"/>
</dbReference>
<proteinExistence type="inferred from homology"/>
<keyword evidence="9" id="KW-1185">Reference proteome</keyword>
<dbReference type="InterPro" id="IPR011600">
    <property type="entry name" value="Pept_C14_caspase"/>
</dbReference>
<dbReference type="CDD" id="cd00045">
    <property type="entry name" value="DED"/>
    <property type="match status" value="1"/>
</dbReference>
<feature type="region of interest" description="Disordered" evidence="5">
    <location>
        <begin position="116"/>
        <end position="144"/>
    </location>
</feature>
<gene>
    <name evidence="10" type="primary">LOC105843821</name>
</gene>
<organism evidence="9 10">
    <name type="scientific">Hydra vulgaris</name>
    <name type="common">Hydra</name>
    <name type="synonym">Hydra attenuata</name>
    <dbReference type="NCBI Taxonomy" id="6087"/>
    <lineage>
        <taxon>Eukaryota</taxon>
        <taxon>Metazoa</taxon>
        <taxon>Cnidaria</taxon>
        <taxon>Hydrozoa</taxon>
        <taxon>Hydroidolina</taxon>
        <taxon>Anthoathecata</taxon>
        <taxon>Aplanulata</taxon>
        <taxon>Hydridae</taxon>
        <taxon>Hydra</taxon>
    </lineage>
</organism>
<reference evidence="9" key="1">
    <citation type="submission" date="2025-05" db="UniProtKB">
        <authorList>
            <consortium name="RefSeq"/>
        </authorList>
    </citation>
    <scope>NUCLEOTIDE SEQUENCE [LARGE SCALE GENOMIC DNA]</scope>
</reference>
<sequence length="496" mass="56069">MALASDSAISSSFRVFIAKVTDELTVLDLRKLKFLLKENLPAGVIEKINDAYMYMETLENKELITRNNLTFLKQSFSLIGRNDLERKINEFVKNDQLGQPDKSVDVQTNNRELYQSCNDQSKPTGSLSVSPHGLPDSNDKHTIGKKTYECEMTSLVDRSPSDERNKNLIISRDSKPQTIQPKLMKPGEFLPSKSNHMQPSENSLEISVQETRPKDSSLYYTLNRNPVGICHIISNSFNEIVESEDKERLSRRTGTQKDVIELVKAFSWLNFKIDLHYDKDAQSILDIIKAPPLNEEKFDCFVCCILSHGFQDGVYGADGKKLDFSDMQTAICGSSAKWLIGKPKLFFIQACQGNAYEKEVLLADSPGINHGHKTSGGRKSLPENADFCFSVSANPGTVSWRNTKDGSWYIQALCEVLKENAVSESLLDMLTVLNAKLCNKVDEVTGTTVKQMSTIRIMTLTKLLRFKPLRPFREQAFELRDQISQIEEYFNSIKLN</sequence>
<evidence type="ECO:0000313" key="9">
    <source>
        <dbReference type="Proteomes" id="UP001652625"/>
    </source>
</evidence>
<dbReference type="Pfam" id="PF01335">
    <property type="entry name" value="DED"/>
    <property type="match status" value="1"/>
</dbReference>
<evidence type="ECO:0000256" key="4">
    <source>
        <dbReference type="RuleBase" id="RU003971"/>
    </source>
</evidence>
<dbReference type="PRINTS" id="PR00376">
    <property type="entry name" value="IL1BCENZYME"/>
</dbReference>
<dbReference type="PANTHER" id="PTHR48169:SF7">
    <property type="entry name" value="CASPASE 10"/>
    <property type="match status" value="1"/>
</dbReference>
<dbReference type="Proteomes" id="UP001652625">
    <property type="component" value="Chromosome 02"/>
</dbReference>
<evidence type="ECO:0000259" key="8">
    <source>
        <dbReference type="PROSITE" id="PS50208"/>
    </source>
</evidence>
<feature type="compositionally biased region" description="Polar residues" evidence="5">
    <location>
        <begin position="192"/>
        <end position="209"/>
    </location>
</feature>
<dbReference type="InterPro" id="IPR033139">
    <property type="entry name" value="Caspase_cys_AS"/>
</dbReference>
<dbReference type="InterPro" id="IPR001309">
    <property type="entry name" value="Pept_C14_p20"/>
</dbReference>
<feature type="compositionally biased region" description="Polar residues" evidence="5">
    <location>
        <begin position="116"/>
        <end position="129"/>
    </location>
</feature>
<dbReference type="SMART" id="SM00115">
    <property type="entry name" value="CASc"/>
    <property type="match status" value="1"/>
</dbReference>
<dbReference type="PROSITE" id="PS01122">
    <property type="entry name" value="CASPASE_CYS"/>
    <property type="match status" value="1"/>
</dbReference>
<name>A0ABM4BD40_HYDVU</name>
<dbReference type="SUPFAM" id="SSF52129">
    <property type="entry name" value="Caspase-like"/>
    <property type="match status" value="1"/>
</dbReference>
<dbReference type="InterPro" id="IPR002138">
    <property type="entry name" value="Pept_C14_p10"/>
</dbReference>
<evidence type="ECO:0000256" key="3">
    <source>
        <dbReference type="ARBA" id="ARBA00022737"/>
    </source>
</evidence>
<dbReference type="GeneID" id="105843821"/>
<evidence type="ECO:0000256" key="2">
    <source>
        <dbReference type="ARBA" id="ARBA00022703"/>
    </source>
</evidence>
<feature type="region of interest" description="Disordered" evidence="5">
    <location>
        <begin position="189"/>
        <end position="209"/>
    </location>
</feature>
<evidence type="ECO:0000313" key="10">
    <source>
        <dbReference type="RefSeq" id="XP_065646857.1"/>
    </source>
</evidence>
<dbReference type="PROSITE" id="PS50208">
    <property type="entry name" value="CASPASE_P20"/>
    <property type="match status" value="1"/>
</dbReference>
<dbReference type="InterPro" id="IPR015917">
    <property type="entry name" value="Pept_C14A"/>
</dbReference>
<feature type="domain" description="Caspase family p10" evidence="7">
    <location>
        <begin position="377"/>
        <end position="468"/>
    </location>
</feature>
<dbReference type="Gene3D" id="3.40.50.1460">
    <property type="match status" value="1"/>
</dbReference>
<accession>A0ABM4BD40</accession>
<evidence type="ECO:0000259" key="7">
    <source>
        <dbReference type="PROSITE" id="PS50207"/>
    </source>
</evidence>
<evidence type="ECO:0000256" key="1">
    <source>
        <dbReference type="ARBA" id="ARBA00010134"/>
    </source>
</evidence>
<dbReference type="PANTHER" id="PTHR48169">
    <property type="entry name" value="DED DOMAIN-CONTAINING PROTEIN"/>
    <property type="match status" value="1"/>
</dbReference>
<dbReference type="InterPro" id="IPR011029">
    <property type="entry name" value="DEATH-like_dom_sf"/>
</dbReference>
<protein>
    <submittedName>
        <fullName evidence="10">Caspase-7 isoform X2</fullName>
    </submittedName>
</protein>
<dbReference type="InterPro" id="IPR001875">
    <property type="entry name" value="DED_dom"/>
</dbReference>
<dbReference type="PROSITE" id="PS50207">
    <property type="entry name" value="CASPASE_P10"/>
    <property type="match status" value="1"/>
</dbReference>
<dbReference type="SMART" id="SM00031">
    <property type="entry name" value="DED"/>
    <property type="match status" value="1"/>
</dbReference>
<dbReference type="SUPFAM" id="SSF47986">
    <property type="entry name" value="DEATH domain"/>
    <property type="match status" value="1"/>
</dbReference>
<dbReference type="Pfam" id="PF00656">
    <property type="entry name" value="Peptidase_C14"/>
    <property type="match status" value="1"/>
</dbReference>
<keyword evidence="2" id="KW-0053">Apoptosis</keyword>
<keyword evidence="3" id="KW-0677">Repeat</keyword>
<evidence type="ECO:0000259" key="6">
    <source>
        <dbReference type="PROSITE" id="PS50168"/>
    </source>
</evidence>
<comment type="similarity">
    <text evidence="1 4">Belongs to the peptidase C14A family.</text>
</comment>
<evidence type="ECO:0000256" key="5">
    <source>
        <dbReference type="SAM" id="MobiDB-lite"/>
    </source>
</evidence>
<feature type="domain" description="Caspase family p20" evidence="8">
    <location>
        <begin position="226"/>
        <end position="355"/>
    </location>
</feature>
<dbReference type="RefSeq" id="XP_065646857.1">
    <property type="nucleotide sequence ID" value="XM_065790785.1"/>
</dbReference>
<dbReference type="InterPro" id="IPR029030">
    <property type="entry name" value="Caspase-like_dom_sf"/>
</dbReference>
<feature type="domain" description="DED" evidence="6">
    <location>
        <begin position="12"/>
        <end position="90"/>
    </location>
</feature>